<evidence type="ECO:0000256" key="2">
    <source>
        <dbReference type="ARBA" id="ARBA00007371"/>
    </source>
</evidence>
<reference evidence="9" key="2">
    <citation type="submission" date="2025-08" db="UniProtKB">
        <authorList>
            <consortium name="RefSeq"/>
        </authorList>
    </citation>
    <scope>IDENTIFICATION</scope>
    <source>
        <tissue evidence="9">Tongue muscle</tissue>
    </source>
</reference>
<evidence type="ECO:0000256" key="4">
    <source>
        <dbReference type="ARBA" id="ARBA00022729"/>
    </source>
</evidence>
<keyword evidence="5" id="KW-1015">Disulfide bond</keyword>
<comment type="subcellular location">
    <subcellularLocation>
        <location evidence="1 6">Secreted</location>
    </subcellularLocation>
</comment>
<comment type="similarity">
    <text evidence="2 6">Belongs to the beta-defensin family.</text>
</comment>
<dbReference type="InterPro" id="IPR025933">
    <property type="entry name" value="Beta_defensin_dom"/>
</dbReference>
<evidence type="ECO:0000259" key="7">
    <source>
        <dbReference type="Pfam" id="PF13841"/>
    </source>
</evidence>
<feature type="domain" description="Beta-defensin" evidence="7">
    <location>
        <begin position="82"/>
        <end position="112"/>
    </location>
</feature>
<keyword evidence="6" id="KW-0211">Defensin</keyword>
<sequence>MKILLFFSISFFSDVFIPPVSSRSVGNSLTPTKVPCLQKLEKLYSETRNSSTIFENAQYRTKEKQKARKKFPQYGSVDMRRECVKGNGRCKNQCHASEVRIAYCIRPGSLCCLQK</sequence>
<evidence type="ECO:0000313" key="9">
    <source>
        <dbReference type="RefSeq" id="XP_070312426.1"/>
    </source>
</evidence>
<gene>
    <name evidence="9" type="primary">LOC110137680</name>
</gene>
<feature type="signal peptide" evidence="6">
    <location>
        <begin position="1"/>
        <end position="22"/>
    </location>
</feature>
<evidence type="ECO:0000256" key="1">
    <source>
        <dbReference type="ARBA" id="ARBA00004613"/>
    </source>
</evidence>
<evidence type="ECO:0000256" key="3">
    <source>
        <dbReference type="ARBA" id="ARBA00022525"/>
    </source>
</evidence>
<proteinExistence type="inferred from homology"/>
<keyword evidence="4 6" id="KW-0732">Signal</keyword>
<dbReference type="Proteomes" id="UP001652640">
    <property type="component" value="Chromosome 27"/>
</dbReference>
<keyword evidence="3 6" id="KW-0964">Secreted</keyword>
<keyword evidence="8" id="KW-1185">Reference proteome</keyword>
<reference evidence="8" key="1">
    <citation type="journal article" date="2022" name="J. Hered.">
        <title>A De Novo Chromosome-Level Genome Assembly of the White-Tailed Deer, Odocoileus Virginianus.</title>
        <authorList>
            <person name="London E.W."/>
            <person name="Roca A.L."/>
            <person name="Novakofski J.E."/>
            <person name="Mateus-Pinilla N.E."/>
        </authorList>
    </citation>
    <scope>NUCLEOTIDE SEQUENCE [LARGE SCALE GENOMIC DNA]</scope>
</reference>
<evidence type="ECO:0000256" key="6">
    <source>
        <dbReference type="RuleBase" id="RU231113"/>
    </source>
</evidence>
<dbReference type="GeneID" id="110137680"/>
<evidence type="ECO:0000256" key="5">
    <source>
        <dbReference type="ARBA" id="ARBA00023157"/>
    </source>
</evidence>
<comment type="function">
    <text evidence="6">Has antibacterial activity.</text>
</comment>
<dbReference type="Pfam" id="PF13841">
    <property type="entry name" value="Defensin_beta_2"/>
    <property type="match status" value="1"/>
</dbReference>
<evidence type="ECO:0000313" key="8">
    <source>
        <dbReference type="Proteomes" id="UP001652640"/>
    </source>
</evidence>
<accession>A0ABM4HA25</accession>
<dbReference type="RefSeq" id="XP_070312426.1">
    <property type="nucleotide sequence ID" value="XM_070456325.1"/>
</dbReference>
<feature type="chain" id="PRO_5044988387" description="Beta-defensin" evidence="6">
    <location>
        <begin position="23"/>
        <end position="115"/>
    </location>
</feature>
<keyword evidence="6" id="KW-0929">Antimicrobial</keyword>
<organism evidence="8 9">
    <name type="scientific">Odocoileus virginianus</name>
    <name type="common">White-tailed deer</name>
    <dbReference type="NCBI Taxonomy" id="9874"/>
    <lineage>
        <taxon>Eukaryota</taxon>
        <taxon>Metazoa</taxon>
        <taxon>Chordata</taxon>
        <taxon>Craniata</taxon>
        <taxon>Vertebrata</taxon>
        <taxon>Euteleostomi</taxon>
        <taxon>Mammalia</taxon>
        <taxon>Eutheria</taxon>
        <taxon>Laurasiatheria</taxon>
        <taxon>Artiodactyla</taxon>
        <taxon>Ruminantia</taxon>
        <taxon>Pecora</taxon>
        <taxon>Cervidae</taxon>
        <taxon>Odocoileinae</taxon>
        <taxon>Odocoileus</taxon>
    </lineage>
</organism>
<name>A0ABM4HA25_ODOVR</name>
<protein>
    <recommendedName>
        <fullName evidence="6">Beta-defensin</fullName>
    </recommendedName>
</protein>
<keyword evidence="6" id="KW-0044">Antibiotic</keyword>